<dbReference type="Pfam" id="PF13439">
    <property type="entry name" value="Glyco_transf_4"/>
    <property type="match status" value="1"/>
</dbReference>
<proteinExistence type="predicted"/>
<dbReference type="InterPro" id="IPR028098">
    <property type="entry name" value="Glyco_trans_4-like_N"/>
</dbReference>
<dbReference type="SUPFAM" id="SSF53756">
    <property type="entry name" value="UDP-Glycosyltransferase/glycogen phosphorylase"/>
    <property type="match status" value="1"/>
</dbReference>
<dbReference type="CDD" id="cd03801">
    <property type="entry name" value="GT4_PimA-like"/>
    <property type="match status" value="1"/>
</dbReference>
<dbReference type="OrthoDB" id="8756565at2"/>
<dbReference type="EMBL" id="PTPX01000006">
    <property type="protein sequence ID" value="RAL19373.1"/>
    <property type="molecule type" value="Genomic_DNA"/>
</dbReference>
<accession>A0A328BYT0</accession>
<dbReference type="GO" id="GO:0016757">
    <property type="term" value="F:glycosyltransferase activity"/>
    <property type="evidence" value="ECO:0007669"/>
    <property type="project" value="UniProtKB-ARBA"/>
</dbReference>
<evidence type="ECO:0000259" key="1">
    <source>
        <dbReference type="Pfam" id="PF13439"/>
    </source>
</evidence>
<protein>
    <recommendedName>
        <fullName evidence="1">Glycosyltransferase subfamily 4-like N-terminal domain-containing protein</fullName>
    </recommendedName>
</protein>
<sequence length="391" mass="44321">MSFYILGSIRQSVAHNPTGGMEAVTHDLYKGLVLEGFEVEVVTSSIDDSTQQVDIDGVKYLFAPNSPKGMYSQELHQYNKDYLEYKISQGKRPLVIHSASGAAAALTKNQYGIPVVASWHGTNIEQDLDRMMSYVYLDKKTLLPSHCADLLLKTCNNYKLSQDFQSFDGHIAISSFMKECILSYGVPESKVAVIQNSLPEYFFLEEKKSIGFQKPKDKVLLGLVGRSVPMKGHDFFIEVINKLDPNKYELIVISGNTNKDLFKDCKMNIHFVSEKRENMPYLYSLMDIYVNPTFRYSGFDLTVQEALVSGTVVLNSNVKPYANYYNELNSLFGNNSPFFIFNVGDTTSCANAINYIANNGIKNQQIDHFLNRYKMKNMISNYISFFSELNK</sequence>
<evidence type="ECO:0000313" key="2">
    <source>
        <dbReference type="EMBL" id="RAL19373.1"/>
    </source>
</evidence>
<comment type="caution">
    <text evidence="2">The sequence shown here is derived from an EMBL/GenBank/DDBJ whole genome shotgun (WGS) entry which is preliminary data.</text>
</comment>
<dbReference type="RefSeq" id="WP_111749338.1">
    <property type="nucleotide sequence ID" value="NZ_PTPX01000006.1"/>
</dbReference>
<dbReference type="PANTHER" id="PTHR46686:SF2">
    <property type="entry name" value="GLYCOSYLTRANSFERASE"/>
    <property type="match status" value="1"/>
</dbReference>
<feature type="domain" description="Glycosyltransferase subfamily 4-like N-terminal" evidence="1">
    <location>
        <begin position="19"/>
        <end position="196"/>
    </location>
</feature>
<dbReference type="Gene3D" id="3.40.50.2000">
    <property type="entry name" value="Glycogen Phosphorylase B"/>
    <property type="match status" value="2"/>
</dbReference>
<evidence type="ECO:0000313" key="3">
    <source>
        <dbReference type="Proteomes" id="UP000248689"/>
    </source>
</evidence>
<dbReference type="Pfam" id="PF13692">
    <property type="entry name" value="Glyco_trans_1_4"/>
    <property type="match status" value="1"/>
</dbReference>
<dbReference type="PANTHER" id="PTHR46686">
    <property type="entry name" value="GLYCOSYLTRANSFERASE"/>
    <property type="match status" value="1"/>
</dbReference>
<dbReference type="AlphaFoldDB" id="A0A328BYT0"/>
<dbReference type="Proteomes" id="UP000248689">
    <property type="component" value="Unassembled WGS sequence"/>
</dbReference>
<gene>
    <name evidence="2" type="ORF">C5N92_02695</name>
</gene>
<name>A0A328BYT0_9PAST</name>
<reference evidence="3" key="1">
    <citation type="submission" date="2018-02" db="EMBL/GenBank/DDBJ databases">
        <title>Glaesserella australis sp. nov., isolated from the lungs of pigs.</title>
        <authorList>
            <person name="Turni C."/>
            <person name="Christensen H."/>
        </authorList>
    </citation>
    <scope>NUCLEOTIDE SEQUENCE [LARGE SCALE GENOMIC DNA]</scope>
    <source>
        <strain evidence="3">HS4635</strain>
    </source>
</reference>
<organism evidence="2 3">
    <name type="scientific">Glaesserella australis</name>
    <dbReference type="NCBI Taxonomy" id="2094024"/>
    <lineage>
        <taxon>Bacteria</taxon>
        <taxon>Pseudomonadati</taxon>
        <taxon>Pseudomonadota</taxon>
        <taxon>Gammaproteobacteria</taxon>
        <taxon>Pasteurellales</taxon>
        <taxon>Pasteurellaceae</taxon>
        <taxon>Glaesserella</taxon>
    </lineage>
</organism>
<keyword evidence="3" id="KW-1185">Reference proteome</keyword>